<keyword evidence="2" id="KW-0378">Hydrolase</keyword>
<organism evidence="2 3">
    <name type="scientific">Pseudomonas lundensis</name>
    <dbReference type="NCBI Taxonomy" id="86185"/>
    <lineage>
        <taxon>Bacteria</taxon>
        <taxon>Pseudomonadati</taxon>
        <taxon>Pseudomonadota</taxon>
        <taxon>Gammaproteobacteria</taxon>
        <taxon>Pseudomonadales</taxon>
        <taxon>Pseudomonadaceae</taxon>
        <taxon>Pseudomonas</taxon>
    </lineage>
</organism>
<sequence>MDTSATTKYPIVLVHGLFGFDHIGPFNYFNGIKEALNNAGAYVYVAKVSAAHSSEERGEQLIEQLRALNRQTGVAKFNVIGHSQGALTARYAAAVAPELVASVTSVSGPNQGSELADRVRQVLTPGALPETIAAAMSSALGSFISALGGERKLPQNALSALNALTTEGVATFNQTYPQGLPDTWGAMGADRVNGVLYYSWSGIIKGSLFSESLNLLDPLHNACRVFGSFFTRESKENDGMVGRYSSHLGHVIRSDYPLDHLDTINHVAALASKSVDPAGLYVEHARRLKAKGV</sequence>
<dbReference type="AlphaFoldDB" id="A0A266N620"/>
<dbReference type="InterPro" id="IPR029058">
    <property type="entry name" value="AB_hydrolase_fold"/>
</dbReference>
<dbReference type="InterPro" id="IPR000073">
    <property type="entry name" value="AB_hydrolase_1"/>
</dbReference>
<dbReference type="Gene3D" id="3.40.50.1820">
    <property type="entry name" value="alpha/beta hydrolase"/>
    <property type="match status" value="1"/>
</dbReference>
<comment type="caution">
    <text evidence="2">The sequence shown here is derived from an EMBL/GenBank/DDBJ whole genome shotgun (WGS) entry which is preliminary data.</text>
</comment>
<evidence type="ECO:0000313" key="3">
    <source>
        <dbReference type="Proteomes" id="UP000215788"/>
    </source>
</evidence>
<evidence type="ECO:0000259" key="1">
    <source>
        <dbReference type="Pfam" id="PF00561"/>
    </source>
</evidence>
<protein>
    <submittedName>
        <fullName evidence="2">Alpha/beta hydrolase</fullName>
    </submittedName>
</protein>
<name>A0A266N620_9PSED</name>
<dbReference type="SUPFAM" id="SSF53474">
    <property type="entry name" value="alpha/beta-Hydrolases"/>
    <property type="match status" value="1"/>
</dbReference>
<dbReference type="Proteomes" id="UP000215788">
    <property type="component" value="Unassembled WGS sequence"/>
</dbReference>
<gene>
    <name evidence="2" type="ORF">CJF39_21490</name>
</gene>
<feature type="domain" description="AB hydrolase-1" evidence="1">
    <location>
        <begin position="9"/>
        <end position="219"/>
    </location>
</feature>
<dbReference type="GO" id="GO:0016787">
    <property type="term" value="F:hydrolase activity"/>
    <property type="evidence" value="ECO:0007669"/>
    <property type="project" value="UniProtKB-KW"/>
</dbReference>
<dbReference type="OrthoDB" id="2004167at2"/>
<dbReference type="EMBL" id="NQKI01000053">
    <property type="protein sequence ID" value="OZY57427.1"/>
    <property type="molecule type" value="Genomic_DNA"/>
</dbReference>
<accession>A0A266N620</accession>
<dbReference type="RefSeq" id="WP_094995227.1">
    <property type="nucleotide sequence ID" value="NZ_NQKI01000053.1"/>
</dbReference>
<evidence type="ECO:0000313" key="2">
    <source>
        <dbReference type="EMBL" id="OZY57427.1"/>
    </source>
</evidence>
<reference evidence="2 3" key="1">
    <citation type="submission" date="2017-08" db="EMBL/GenBank/DDBJ databases">
        <title>Genomic and metabolic characterisation of spoilage-associated Pseudomonas species.</title>
        <authorList>
            <person name="Stanborough T."/>
            <person name="Fegan N."/>
            <person name="Powell S.M."/>
            <person name="Singh T."/>
            <person name="Tamplin M.L."/>
            <person name="Chandry P.S."/>
        </authorList>
    </citation>
    <scope>NUCLEOTIDE SEQUENCE [LARGE SCALE GENOMIC DNA]</scope>
    <source>
        <strain evidence="2 3">L1802</strain>
    </source>
</reference>
<dbReference type="Pfam" id="PF00561">
    <property type="entry name" value="Abhydrolase_1"/>
    <property type="match status" value="1"/>
</dbReference>
<proteinExistence type="predicted"/>